<evidence type="ECO:0000256" key="1">
    <source>
        <dbReference type="SAM" id="MobiDB-lite"/>
    </source>
</evidence>
<gene>
    <name evidence="2" type="ORF">DPMN_176850</name>
</gene>
<reference evidence="2" key="1">
    <citation type="journal article" date="2019" name="bioRxiv">
        <title>The Genome of the Zebra Mussel, Dreissena polymorpha: A Resource for Invasive Species Research.</title>
        <authorList>
            <person name="McCartney M.A."/>
            <person name="Auch B."/>
            <person name="Kono T."/>
            <person name="Mallez S."/>
            <person name="Zhang Y."/>
            <person name="Obille A."/>
            <person name="Becker A."/>
            <person name="Abrahante J.E."/>
            <person name="Garbe J."/>
            <person name="Badalamenti J.P."/>
            <person name="Herman A."/>
            <person name="Mangelson H."/>
            <person name="Liachko I."/>
            <person name="Sullivan S."/>
            <person name="Sone E.D."/>
            <person name="Koren S."/>
            <person name="Silverstein K.A.T."/>
            <person name="Beckman K.B."/>
            <person name="Gohl D.M."/>
        </authorList>
    </citation>
    <scope>NUCLEOTIDE SEQUENCE</scope>
    <source>
        <strain evidence="2">Duluth1</strain>
        <tissue evidence="2">Whole animal</tissue>
    </source>
</reference>
<accession>A0A9D4E962</accession>
<keyword evidence="3" id="KW-1185">Reference proteome</keyword>
<name>A0A9D4E962_DREPO</name>
<sequence>MDEKNVQQLTAVANTSVVAIHLGDKENDTPKKSKPSTSGLSKQNVSILRPEGAIINEDITTDFETCCVCNMFLPADIDKFPYIGDMGKV</sequence>
<protein>
    <submittedName>
        <fullName evidence="2">Uncharacterized protein</fullName>
    </submittedName>
</protein>
<feature type="compositionally biased region" description="Polar residues" evidence="1">
    <location>
        <begin position="35"/>
        <end position="44"/>
    </location>
</feature>
<feature type="region of interest" description="Disordered" evidence="1">
    <location>
        <begin position="23"/>
        <end position="44"/>
    </location>
</feature>
<dbReference type="AlphaFoldDB" id="A0A9D4E962"/>
<comment type="caution">
    <text evidence="2">The sequence shown here is derived from an EMBL/GenBank/DDBJ whole genome shotgun (WGS) entry which is preliminary data.</text>
</comment>
<proteinExistence type="predicted"/>
<evidence type="ECO:0000313" key="2">
    <source>
        <dbReference type="EMBL" id="KAH3775448.1"/>
    </source>
</evidence>
<organism evidence="2 3">
    <name type="scientific">Dreissena polymorpha</name>
    <name type="common">Zebra mussel</name>
    <name type="synonym">Mytilus polymorpha</name>
    <dbReference type="NCBI Taxonomy" id="45954"/>
    <lineage>
        <taxon>Eukaryota</taxon>
        <taxon>Metazoa</taxon>
        <taxon>Spiralia</taxon>
        <taxon>Lophotrochozoa</taxon>
        <taxon>Mollusca</taxon>
        <taxon>Bivalvia</taxon>
        <taxon>Autobranchia</taxon>
        <taxon>Heteroconchia</taxon>
        <taxon>Euheterodonta</taxon>
        <taxon>Imparidentia</taxon>
        <taxon>Neoheterodontei</taxon>
        <taxon>Myida</taxon>
        <taxon>Dreissenoidea</taxon>
        <taxon>Dreissenidae</taxon>
        <taxon>Dreissena</taxon>
    </lineage>
</organism>
<reference evidence="2" key="2">
    <citation type="submission" date="2020-11" db="EMBL/GenBank/DDBJ databases">
        <authorList>
            <person name="McCartney M.A."/>
            <person name="Auch B."/>
            <person name="Kono T."/>
            <person name="Mallez S."/>
            <person name="Becker A."/>
            <person name="Gohl D.M."/>
            <person name="Silverstein K.A.T."/>
            <person name="Koren S."/>
            <person name="Bechman K.B."/>
            <person name="Herman A."/>
            <person name="Abrahante J.E."/>
            <person name="Garbe J."/>
        </authorList>
    </citation>
    <scope>NUCLEOTIDE SEQUENCE</scope>
    <source>
        <strain evidence="2">Duluth1</strain>
        <tissue evidence="2">Whole animal</tissue>
    </source>
</reference>
<dbReference type="Proteomes" id="UP000828390">
    <property type="component" value="Unassembled WGS sequence"/>
</dbReference>
<dbReference type="EMBL" id="JAIWYP010000009">
    <property type="protein sequence ID" value="KAH3775448.1"/>
    <property type="molecule type" value="Genomic_DNA"/>
</dbReference>
<evidence type="ECO:0000313" key="3">
    <source>
        <dbReference type="Proteomes" id="UP000828390"/>
    </source>
</evidence>